<dbReference type="Gene3D" id="1.20.1260.10">
    <property type="match status" value="1"/>
</dbReference>
<keyword evidence="5" id="KW-1185">Reference proteome</keyword>
<name>A0A100YAP6_9ACTN</name>
<dbReference type="PROSITE" id="PS51257">
    <property type="entry name" value="PROKAR_LIPOPROTEIN"/>
    <property type="match status" value="1"/>
</dbReference>
<proteinExistence type="predicted"/>
<dbReference type="Pfam" id="PF03713">
    <property type="entry name" value="DUF305"/>
    <property type="match status" value="1"/>
</dbReference>
<comment type="caution">
    <text evidence="4">The sequence shown here is derived from an EMBL/GenBank/DDBJ whole genome shotgun (WGS) entry which is preliminary data.</text>
</comment>
<keyword evidence="2" id="KW-0732">Signal</keyword>
<protein>
    <submittedName>
        <fullName evidence="4">Copper resistance protein</fullName>
    </submittedName>
</protein>
<dbReference type="InterPro" id="IPR012347">
    <property type="entry name" value="Ferritin-like"/>
</dbReference>
<dbReference type="InterPro" id="IPR005183">
    <property type="entry name" value="DUF305_CopM-like"/>
</dbReference>
<feature type="signal peptide" evidence="2">
    <location>
        <begin position="1"/>
        <end position="25"/>
    </location>
</feature>
<dbReference type="Proteomes" id="UP000054011">
    <property type="component" value="Unassembled WGS sequence"/>
</dbReference>
<gene>
    <name evidence="4" type="ORF">ATE80_00115</name>
</gene>
<feature type="region of interest" description="Disordered" evidence="1">
    <location>
        <begin position="28"/>
        <end position="61"/>
    </location>
</feature>
<feature type="domain" description="DUF305" evidence="3">
    <location>
        <begin position="65"/>
        <end position="211"/>
    </location>
</feature>
<dbReference type="OrthoDB" id="26872at2"/>
<dbReference type="EMBL" id="LNSV01000001">
    <property type="protein sequence ID" value="KUH40646.1"/>
    <property type="molecule type" value="Genomic_DNA"/>
</dbReference>
<dbReference type="PANTHER" id="PTHR36933">
    <property type="entry name" value="SLL0788 PROTEIN"/>
    <property type="match status" value="1"/>
</dbReference>
<feature type="compositionally biased region" description="Low complexity" evidence="1">
    <location>
        <begin position="42"/>
        <end position="57"/>
    </location>
</feature>
<evidence type="ECO:0000256" key="1">
    <source>
        <dbReference type="SAM" id="MobiDB-lite"/>
    </source>
</evidence>
<feature type="chain" id="PRO_5007091420" evidence="2">
    <location>
        <begin position="26"/>
        <end position="214"/>
    </location>
</feature>
<evidence type="ECO:0000256" key="2">
    <source>
        <dbReference type="SAM" id="SignalP"/>
    </source>
</evidence>
<dbReference type="STRING" id="936756.ATE80_00115"/>
<dbReference type="AlphaFoldDB" id="A0A100YAP6"/>
<evidence type="ECO:0000313" key="5">
    <source>
        <dbReference type="Proteomes" id="UP000054011"/>
    </source>
</evidence>
<sequence>MNSRSSLHRRTAAALTAGAAALALAACGGSGSGSTGHDEHGATPSSASSAPASGPASQDRHNAADVAFAQGMIPHHRQAVQMADLAPSRAASPEVRKLAEDIKKAQDPEIRTLSEWLVSWGETVPVEGSADHSHHAGMEGMMSAEDMAALGKSSGKAFDTAFLEMMIRHHEGAVTMAKAERDRGAYPAATKMADAIAASQSAEIAEMKRLLARD</sequence>
<dbReference type="PANTHER" id="PTHR36933:SF1">
    <property type="entry name" value="SLL0788 PROTEIN"/>
    <property type="match status" value="1"/>
</dbReference>
<accession>A0A100YAP6</accession>
<evidence type="ECO:0000313" key="4">
    <source>
        <dbReference type="EMBL" id="KUH40646.1"/>
    </source>
</evidence>
<dbReference type="RefSeq" id="WP_058939996.1">
    <property type="nucleotide sequence ID" value="NZ_LNSV01000001.1"/>
</dbReference>
<evidence type="ECO:0000259" key="3">
    <source>
        <dbReference type="Pfam" id="PF03713"/>
    </source>
</evidence>
<reference evidence="4 5" key="1">
    <citation type="submission" date="2015-11" db="EMBL/GenBank/DDBJ databases">
        <title>Genome-wide analysis reveals the secondary metabolome in Streptomyces kanasensis ZX01.</title>
        <authorList>
            <person name="Zhang G."/>
            <person name="Han L."/>
            <person name="Feng J."/>
            <person name="Zhang X."/>
        </authorList>
    </citation>
    <scope>NUCLEOTIDE SEQUENCE [LARGE SCALE GENOMIC DNA]</scope>
    <source>
        <strain evidence="4 5">ZX01</strain>
    </source>
</reference>
<organism evidence="4 5">
    <name type="scientific">Streptomyces kanasensis</name>
    <dbReference type="NCBI Taxonomy" id="936756"/>
    <lineage>
        <taxon>Bacteria</taxon>
        <taxon>Bacillati</taxon>
        <taxon>Actinomycetota</taxon>
        <taxon>Actinomycetes</taxon>
        <taxon>Kitasatosporales</taxon>
        <taxon>Streptomycetaceae</taxon>
        <taxon>Streptomyces</taxon>
    </lineage>
</organism>